<dbReference type="AlphaFoldDB" id="A0A8J5HAX1"/>
<keyword evidence="2" id="KW-1185">Reference proteome</keyword>
<sequence>MKALNLMREFKRQQMKENEVVKDFSDRLINLANRIRVLGTDMKDDRIVQKILVSLLERFEATIASLENTKDMPDIRLAELLSALKAQEQRRLMRREVPVEAMEGALPARRSNKFELYGFSDSDWVGSVNEAEFVAATSAVNQAIWLRKLLNDMGHIMEKETKVSVDNQAALAISKNPVFHGYIFLPNASDWFGDAPLEASSDFGINPENGEFHLMCQIGKNCGAVGNRLDKLGERYAICGKEDNRGDPATARDVRINPNPTARDYGVVLSSAMLAAAVEERQRRGAAAEAAEIGAREG</sequence>
<reference evidence="1 2" key="1">
    <citation type="submission" date="2020-08" db="EMBL/GenBank/DDBJ databases">
        <title>Plant Genome Project.</title>
        <authorList>
            <person name="Zhang R.-G."/>
        </authorList>
    </citation>
    <scope>NUCLEOTIDE SEQUENCE [LARGE SCALE GENOMIC DNA]</scope>
    <source>
        <tissue evidence="1">Rhizome</tissue>
    </source>
</reference>
<organism evidence="1 2">
    <name type="scientific">Zingiber officinale</name>
    <name type="common">Ginger</name>
    <name type="synonym">Amomum zingiber</name>
    <dbReference type="NCBI Taxonomy" id="94328"/>
    <lineage>
        <taxon>Eukaryota</taxon>
        <taxon>Viridiplantae</taxon>
        <taxon>Streptophyta</taxon>
        <taxon>Embryophyta</taxon>
        <taxon>Tracheophyta</taxon>
        <taxon>Spermatophyta</taxon>
        <taxon>Magnoliopsida</taxon>
        <taxon>Liliopsida</taxon>
        <taxon>Zingiberales</taxon>
        <taxon>Zingiberaceae</taxon>
        <taxon>Zingiber</taxon>
    </lineage>
</organism>
<dbReference type="PANTHER" id="PTHR35317">
    <property type="entry name" value="OS04G0629600 PROTEIN"/>
    <property type="match status" value="1"/>
</dbReference>
<dbReference type="Pfam" id="PF14223">
    <property type="entry name" value="Retrotran_gag_2"/>
    <property type="match status" value="1"/>
</dbReference>
<accession>A0A8J5HAX1</accession>
<evidence type="ECO:0000313" key="1">
    <source>
        <dbReference type="EMBL" id="KAG6518572.1"/>
    </source>
</evidence>
<gene>
    <name evidence="1" type="ORF">ZIOFF_022052</name>
</gene>
<dbReference type="Proteomes" id="UP000734854">
    <property type="component" value="Unassembled WGS sequence"/>
</dbReference>
<dbReference type="PANTHER" id="PTHR35317:SF24">
    <property type="entry name" value="RETROVIRUS-RELATED POL POLYPROTEIN FROM TRANSPOSON TNT 1-94"/>
    <property type="match status" value="1"/>
</dbReference>
<protein>
    <recommendedName>
        <fullName evidence="3">Gag-pol polyprotein</fullName>
    </recommendedName>
</protein>
<comment type="caution">
    <text evidence="1">The sequence shown here is derived from an EMBL/GenBank/DDBJ whole genome shotgun (WGS) entry which is preliminary data.</text>
</comment>
<name>A0A8J5HAX1_ZINOF</name>
<dbReference type="EMBL" id="JACMSC010000006">
    <property type="protein sequence ID" value="KAG6518572.1"/>
    <property type="molecule type" value="Genomic_DNA"/>
</dbReference>
<dbReference type="CDD" id="cd09272">
    <property type="entry name" value="RNase_HI_RT_Ty1"/>
    <property type="match status" value="1"/>
</dbReference>
<evidence type="ECO:0000313" key="2">
    <source>
        <dbReference type="Proteomes" id="UP000734854"/>
    </source>
</evidence>
<proteinExistence type="predicted"/>
<evidence type="ECO:0008006" key="3">
    <source>
        <dbReference type="Google" id="ProtNLM"/>
    </source>
</evidence>